<keyword evidence="7" id="KW-0472">Membrane</keyword>
<dbReference type="GO" id="GO:0004497">
    <property type="term" value="F:monooxygenase activity"/>
    <property type="evidence" value="ECO:0007669"/>
    <property type="project" value="UniProtKB-KW"/>
</dbReference>
<comment type="cofactor">
    <cofactor evidence="5">
        <name>heme</name>
        <dbReference type="ChEBI" id="CHEBI:30413"/>
    </cofactor>
</comment>
<dbReference type="PANTHER" id="PTHR46300">
    <property type="entry name" value="P450, PUTATIVE (EUROFUNG)-RELATED-RELATED"/>
    <property type="match status" value="1"/>
</dbReference>
<dbReference type="PROSITE" id="PS00086">
    <property type="entry name" value="CYTOCHROME_P450"/>
    <property type="match status" value="1"/>
</dbReference>
<dbReference type="AlphaFoldDB" id="A0A2U9QZR9"/>
<evidence type="ECO:0000256" key="5">
    <source>
        <dbReference type="PIRSR" id="PIRSR602401-1"/>
    </source>
</evidence>
<proteinExistence type="inferred from homology"/>
<keyword evidence="6" id="KW-0503">Monooxygenase</keyword>
<dbReference type="Gene3D" id="1.10.630.10">
    <property type="entry name" value="Cytochrome P450"/>
    <property type="match status" value="1"/>
</dbReference>
<evidence type="ECO:0000256" key="1">
    <source>
        <dbReference type="ARBA" id="ARBA00010617"/>
    </source>
</evidence>
<keyword evidence="7" id="KW-1133">Transmembrane helix</keyword>
<keyword evidence="7" id="KW-0812">Transmembrane</keyword>
<dbReference type="InterPro" id="IPR017972">
    <property type="entry name" value="Cyt_P450_CS"/>
</dbReference>
<dbReference type="VEuPathDB" id="FungiDB:C5L36_0A10880"/>
<dbReference type="Pfam" id="PF00067">
    <property type="entry name" value="p450"/>
    <property type="match status" value="1"/>
</dbReference>
<keyword evidence="3 6" id="KW-0560">Oxidoreductase</keyword>
<evidence type="ECO:0000256" key="3">
    <source>
        <dbReference type="ARBA" id="ARBA00023002"/>
    </source>
</evidence>
<dbReference type="GO" id="GO:0005506">
    <property type="term" value="F:iron ion binding"/>
    <property type="evidence" value="ECO:0007669"/>
    <property type="project" value="InterPro"/>
</dbReference>
<gene>
    <name evidence="8" type="ORF">C5L36_0A10880</name>
</gene>
<sequence>MFEISEFYKDAVNIILYYVLILFKELVIIYLLATTIDFWVCPSPIGKMPLVHKPIPLINGLDFMIPKAIDWQDSPALKFWHMASTYGDVYQMKIGTKLVVVANSADSIQKLWCEKNVKGNNSRPITYSFHKILSKGIYTIGTTPMGETYKKARKHVSEKVLSEKRNKDFNYVIMDRACDEMIERIKDKQGRNTNYDKIIISSDFLKEAQYFHLQVALWLTYGYEFNPDDIAHRYLGDQIIECENKITKVRSHVQNAQDYLPSFLKFVIAQFSKRNLEIQKLYSIRQKYLKEFHDYVVGFHRKINDEEYVEDSSTLKKNKAKKLEHVKTSLLYKFLEKDHADIGSIEINSECLTMISAGLDNTPLNFKFGLHMLVNYHPDFWEEAYNDILQHYDDDSKRAYKECSIEMKSEYVKAIVEETLRHFSVLPMSLPREATCDLVYRESIIPKGTILFLNCYAGNHDSRRFPKPNKFAPSRWLKPTTDHDGKTNKVIDKSLKHFAFGVGSRKCLGGNFATRELYILFAKMILTYKPAPQLAKDIPPDISLALNMFPESLAIETYPFEIQLEERTMNLSGVNVISPPSN</sequence>
<dbReference type="OrthoDB" id="1055148at2759"/>
<dbReference type="GeneID" id="40382214"/>
<keyword evidence="9" id="KW-1185">Reference proteome</keyword>
<dbReference type="SUPFAM" id="SSF48264">
    <property type="entry name" value="Cytochrome P450"/>
    <property type="match status" value="1"/>
</dbReference>
<dbReference type="PRINTS" id="PR00385">
    <property type="entry name" value="P450"/>
</dbReference>
<dbReference type="InterPro" id="IPR002401">
    <property type="entry name" value="Cyt_P450_E_grp-I"/>
</dbReference>
<dbReference type="GO" id="GO:0020037">
    <property type="term" value="F:heme binding"/>
    <property type="evidence" value="ECO:0007669"/>
    <property type="project" value="InterPro"/>
</dbReference>
<organism evidence="8 9">
    <name type="scientific">Pichia kudriavzevii</name>
    <name type="common">Yeast</name>
    <name type="synonym">Issatchenkia orientalis</name>
    <dbReference type="NCBI Taxonomy" id="4909"/>
    <lineage>
        <taxon>Eukaryota</taxon>
        <taxon>Fungi</taxon>
        <taxon>Dikarya</taxon>
        <taxon>Ascomycota</taxon>
        <taxon>Saccharomycotina</taxon>
        <taxon>Pichiomycetes</taxon>
        <taxon>Pichiales</taxon>
        <taxon>Pichiaceae</taxon>
        <taxon>Pichia</taxon>
    </lineage>
</organism>
<evidence type="ECO:0000313" key="8">
    <source>
        <dbReference type="EMBL" id="AWU74504.1"/>
    </source>
</evidence>
<keyword evidence="2 5" id="KW-0479">Metal-binding</keyword>
<dbReference type="Proteomes" id="UP000249293">
    <property type="component" value="Chromosome 1"/>
</dbReference>
<dbReference type="KEGG" id="pkz:C5L36_0A10880"/>
<comment type="similarity">
    <text evidence="1 6">Belongs to the cytochrome P450 family.</text>
</comment>
<dbReference type="EMBL" id="CP028773">
    <property type="protein sequence ID" value="AWU74504.1"/>
    <property type="molecule type" value="Genomic_DNA"/>
</dbReference>
<feature type="transmembrane region" description="Helical" evidence="7">
    <location>
        <begin position="12"/>
        <end position="33"/>
    </location>
</feature>
<dbReference type="InterPro" id="IPR001128">
    <property type="entry name" value="Cyt_P450"/>
</dbReference>
<keyword evidence="5 6" id="KW-0349">Heme</keyword>
<accession>A0A2U9QZR9</accession>
<dbReference type="GO" id="GO:0016705">
    <property type="term" value="F:oxidoreductase activity, acting on paired donors, with incorporation or reduction of molecular oxygen"/>
    <property type="evidence" value="ECO:0007669"/>
    <property type="project" value="InterPro"/>
</dbReference>
<reference evidence="8 9" key="1">
    <citation type="submission" date="2018-06" db="EMBL/GenBank/DDBJ databases">
        <title>Population genomics shows no distinction between pathogenic Candida krusei and environmental Pichia kudriavzevii: One species, four names.</title>
        <authorList>
            <person name="Douglass A.P."/>
            <person name="Offei B."/>
            <person name="Braun-Galleani S."/>
            <person name="Coughlan A.Y."/>
            <person name="Martos A."/>
            <person name="Ortiz-Merino R.A."/>
            <person name="Byrne K.P."/>
            <person name="Wolfe K.H."/>
        </authorList>
    </citation>
    <scope>NUCLEOTIDE SEQUENCE [LARGE SCALE GENOMIC DNA]</scope>
    <source>
        <strain evidence="8 9">CBS573</strain>
    </source>
</reference>
<dbReference type="RefSeq" id="XP_029319981.1">
    <property type="nucleotide sequence ID" value="XM_029464121.1"/>
</dbReference>
<evidence type="ECO:0000256" key="4">
    <source>
        <dbReference type="ARBA" id="ARBA00023004"/>
    </source>
</evidence>
<evidence type="ECO:0000256" key="2">
    <source>
        <dbReference type="ARBA" id="ARBA00022723"/>
    </source>
</evidence>
<dbReference type="STRING" id="4909.A0A2U9QZR9"/>
<name>A0A2U9QZR9_PICKU</name>
<dbReference type="PRINTS" id="PR00463">
    <property type="entry name" value="EP450I"/>
</dbReference>
<evidence type="ECO:0000256" key="7">
    <source>
        <dbReference type="SAM" id="Phobius"/>
    </source>
</evidence>
<protein>
    <recommendedName>
        <fullName evidence="10">Phenylacetate 2-hydroxylase</fullName>
    </recommendedName>
</protein>
<feature type="binding site" description="axial binding residue" evidence="5">
    <location>
        <position position="507"/>
    </location>
    <ligand>
        <name>heme</name>
        <dbReference type="ChEBI" id="CHEBI:30413"/>
    </ligand>
    <ligandPart>
        <name>Fe</name>
        <dbReference type="ChEBI" id="CHEBI:18248"/>
    </ligandPart>
</feature>
<dbReference type="InterPro" id="IPR050364">
    <property type="entry name" value="Cytochrome_P450_fung"/>
</dbReference>
<dbReference type="InterPro" id="IPR036396">
    <property type="entry name" value="Cyt_P450_sf"/>
</dbReference>
<evidence type="ECO:0000256" key="6">
    <source>
        <dbReference type="RuleBase" id="RU000461"/>
    </source>
</evidence>
<evidence type="ECO:0000313" key="9">
    <source>
        <dbReference type="Proteomes" id="UP000249293"/>
    </source>
</evidence>
<dbReference type="PANTHER" id="PTHR46300:SF5">
    <property type="entry name" value="CYTOCHROME P450"/>
    <property type="match status" value="1"/>
</dbReference>
<keyword evidence="4 5" id="KW-0408">Iron</keyword>
<evidence type="ECO:0008006" key="10">
    <source>
        <dbReference type="Google" id="ProtNLM"/>
    </source>
</evidence>